<dbReference type="InterPro" id="IPR012337">
    <property type="entry name" value="RNaseH-like_sf"/>
</dbReference>
<evidence type="ECO:0000256" key="12">
    <source>
        <dbReference type="ARBA" id="ARBA00022932"/>
    </source>
</evidence>
<comment type="caution">
    <text evidence="20">The sequence shown here is derived from an EMBL/GenBank/DDBJ whole genome shotgun (WGS) entry which is preliminary data.</text>
</comment>
<dbReference type="AlphaFoldDB" id="A0A4R2LFJ5"/>
<dbReference type="SMART" id="SM00479">
    <property type="entry name" value="EXOIII"/>
    <property type="match status" value="1"/>
</dbReference>
<dbReference type="NCBIfam" id="TIGR00573">
    <property type="entry name" value="dnaq"/>
    <property type="match status" value="1"/>
</dbReference>
<keyword evidence="13 17" id="KW-0464">Manganese</keyword>
<evidence type="ECO:0000256" key="13">
    <source>
        <dbReference type="ARBA" id="ARBA00023211"/>
    </source>
</evidence>
<dbReference type="GO" id="GO:0045004">
    <property type="term" value="P:DNA replication proofreading"/>
    <property type="evidence" value="ECO:0007669"/>
    <property type="project" value="TreeGrafter"/>
</dbReference>
<evidence type="ECO:0000256" key="3">
    <source>
        <dbReference type="ARBA" id="ARBA00020352"/>
    </source>
</evidence>
<keyword evidence="5 18" id="KW-0548">Nucleotidyltransferase</keyword>
<feature type="active site" description="Proton acceptor" evidence="15">
    <location>
        <position position="153"/>
    </location>
</feature>
<dbReference type="Proteomes" id="UP000295765">
    <property type="component" value="Unassembled WGS sequence"/>
</dbReference>
<evidence type="ECO:0000256" key="8">
    <source>
        <dbReference type="ARBA" id="ARBA00022723"/>
    </source>
</evidence>
<comment type="subunit">
    <text evidence="18">DNA polymerase III contains a core (composed of alpha, epsilon and theta chains) that associates with a tau subunit. This core dimerizes to form the POLIII' complex. PolIII' associates with the gamma complex (composed of gamma, delta, delta', psi and chi chains) and with the beta chain to form the complete DNA polymerase III complex.</text>
</comment>
<evidence type="ECO:0000256" key="9">
    <source>
        <dbReference type="ARBA" id="ARBA00022801"/>
    </source>
</evidence>
<dbReference type="Gene3D" id="3.30.420.10">
    <property type="entry name" value="Ribonuclease H-like superfamily/Ribonuclease H"/>
    <property type="match status" value="1"/>
</dbReference>
<feature type="binding site" evidence="16">
    <location>
        <position position="7"/>
    </location>
    <ligand>
        <name>substrate</name>
    </ligand>
</feature>
<keyword evidence="12 18" id="KW-0239">DNA-directed DNA polymerase</keyword>
<dbReference type="OrthoDB" id="9804290at2"/>
<dbReference type="InterPro" id="IPR006054">
    <property type="entry name" value="DnaQ"/>
</dbReference>
<protein>
    <recommendedName>
        <fullName evidence="3 18">DNA polymerase III subunit epsilon</fullName>
        <ecNumber evidence="2 18">2.7.7.7</ecNumber>
    </recommendedName>
</protein>
<keyword evidence="6 18" id="KW-0235">DNA replication</keyword>
<evidence type="ECO:0000256" key="4">
    <source>
        <dbReference type="ARBA" id="ARBA00022679"/>
    </source>
</evidence>
<feature type="binding site" evidence="17">
    <location>
        <position position="9"/>
    </location>
    <ligand>
        <name>a divalent metal cation</name>
        <dbReference type="ChEBI" id="CHEBI:60240"/>
        <label>1</label>
        <note>catalytic</note>
    </ligand>
</feature>
<dbReference type="GO" id="GO:0008408">
    <property type="term" value="F:3'-5' exonuclease activity"/>
    <property type="evidence" value="ECO:0007669"/>
    <property type="project" value="TreeGrafter"/>
</dbReference>
<evidence type="ECO:0000256" key="16">
    <source>
        <dbReference type="PIRSR" id="PIRSR606309-2"/>
    </source>
</evidence>
<evidence type="ECO:0000256" key="15">
    <source>
        <dbReference type="PIRSR" id="PIRSR606309-1"/>
    </source>
</evidence>
<evidence type="ECO:0000259" key="19">
    <source>
        <dbReference type="SMART" id="SM00479"/>
    </source>
</evidence>
<feature type="binding site" evidence="17">
    <location>
        <position position="158"/>
    </location>
    <ligand>
        <name>a divalent metal cation</name>
        <dbReference type="ChEBI" id="CHEBI:60240"/>
        <label>1</label>
        <note>catalytic</note>
    </ligand>
</feature>
<dbReference type="NCBIfam" id="NF004316">
    <property type="entry name" value="PRK05711.1"/>
    <property type="match status" value="1"/>
</dbReference>
<dbReference type="GO" id="GO:0003677">
    <property type="term" value="F:DNA binding"/>
    <property type="evidence" value="ECO:0007669"/>
    <property type="project" value="InterPro"/>
</dbReference>
<dbReference type="PANTHER" id="PTHR30231">
    <property type="entry name" value="DNA POLYMERASE III SUBUNIT EPSILON"/>
    <property type="match status" value="1"/>
</dbReference>
<dbReference type="InterPro" id="IPR013520">
    <property type="entry name" value="Ribonucl_H"/>
</dbReference>
<evidence type="ECO:0000256" key="17">
    <source>
        <dbReference type="PIRSR" id="PIRSR606309-3"/>
    </source>
</evidence>
<dbReference type="CDD" id="cd06131">
    <property type="entry name" value="DNA_pol_III_epsilon_Ecoli_like"/>
    <property type="match status" value="1"/>
</dbReference>
<dbReference type="EC" id="2.7.7.7" evidence="2 18"/>
<dbReference type="GO" id="GO:0003887">
    <property type="term" value="F:DNA-directed DNA polymerase activity"/>
    <property type="evidence" value="ECO:0007669"/>
    <property type="project" value="UniProtKB-KW"/>
</dbReference>
<name>A0A4R2LFJ5_9GAMM</name>
<dbReference type="GO" id="GO:0005829">
    <property type="term" value="C:cytosol"/>
    <property type="evidence" value="ECO:0007669"/>
    <property type="project" value="TreeGrafter"/>
</dbReference>
<reference evidence="20 21" key="1">
    <citation type="submission" date="2019-03" db="EMBL/GenBank/DDBJ databases">
        <title>Genomic Encyclopedia of Type Strains, Phase IV (KMG-IV): sequencing the most valuable type-strain genomes for metagenomic binning, comparative biology and taxonomic classification.</title>
        <authorList>
            <person name="Goeker M."/>
        </authorList>
    </citation>
    <scope>NUCLEOTIDE SEQUENCE [LARGE SCALE GENOMIC DNA]</scope>
    <source>
        <strain evidence="20 21">DSM 25287</strain>
    </source>
</reference>
<comment type="cofactor">
    <cofactor evidence="1 18">
        <name>Mn(2+)</name>
        <dbReference type="ChEBI" id="CHEBI:29035"/>
    </cofactor>
</comment>
<accession>A0A4R2LFJ5</accession>
<organism evidence="20 21">
    <name type="scientific">Plasticicumulans lactativorans</name>
    <dbReference type="NCBI Taxonomy" id="1133106"/>
    <lineage>
        <taxon>Bacteria</taxon>
        <taxon>Pseudomonadati</taxon>
        <taxon>Pseudomonadota</taxon>
        <taxon>Gammaproteobacteria</taxon>
        <taxon>Candidatus Competibacteraceae</taxon>
        <taxon>Plasticicumulans</taxon>
    </lineage>
</organism>
<evidence type="ECO:0000256" key="10">
    <source>
        <dbReference type="ARBA" id="ARBA00022839"/>
    </source>
</evidence>
<feature type="binding site" evidence="16">
    <location>
        <position position="9"/>
    </location>
    <ligand>
        <name>substrate</name>
    </ligand>
</feature>
<dbReference type="InterPro" id="IPR006309">
    <property type="entry name" value="DnaQ_proteo"/>
</dbReference>
<gene>
    <name evidence="18" type="primary">dnaQ</name>
    <name evidence="20" type="ORF">EV699_102171</name>
</gene>
<dbReference type="NCBIfam" id="TIGR01406">
    <property type="entry name" value="dnaQ_proteo"/>
    <property type="match status" value="1"/>
</dbReference>
<sequence>MRQIVLDTETTGLEAAQGHRIIEIGCVELDNRRPTGRTFHHYLNPEREIDAGAVEVHGITSAFLADKPRFADVVDELLDFIGGAELVIHNAAFDVGFLDCELVRAGDRYGRVSDHCTVLDTLVLARTRHPGARNSLDALCKRYGVDNTRREFHGALLDARILADVYLAMTGGQVAMSLDVEPVVVDEPEQHPEEPLAPLSTDRPPLRIVHASAAELAAQQSLLALIDKACGGGALARQLDGAAASG</sequence>
<evidence type="ECO:0000256" key="18">
    <source>
        <dbReference type="RuleBase" id="RU364087"/>
    </source>
</evidence>
<comment type="cofactor">
    <cofactor evidence="17">
        <name>Mg(2+)</name>
        <dbReference type="ChEBI" id="CHEBI:18420"/>
    </cofactor>
    <cofactor evidence="17">
        <name>Mn(2+)</name>
        <dbReference type="ChEBI" id="CHEBI:29035"/>
    </cofactor>
    <text evidence="17">Binds 2 divalent metal cations. Magnesium or manganese.</text>
</comment>
<feature type="binding site" evidence="16">
    <location>
        <position position="57"/>
    </location>
    <ligand>
        <name>substrate</name>
    </ligand>
</feature>
<keyword evidence="7 18" id="KW-0540">Nuclease</keyword>
<comment type="function">
    <text evidence="18">DNA polymerase III is a complex, multichain enzyme responsible for most of the replicative synthesis in bacteria. The epsilon subunit contain the editing function and is a proofreading 3'-5' exonuclease.</text>
</comment>
<feature type="binding site" evidence="17">
    <location>
        <position position="7"/>
    </location>
    <ligand>
        <name>a divalent metal cation</name>
        <dbReference type="ChEBI" id="CHEBI:60240"/>
        <label>1</label>
        <note>catalytic</note>
    </ligand>
</feature>
<keyword evidence="4 18" id="KW-0808">Transferase</keyword>
<dbReference type="GO" id="GO:0046872">
    <property type="term" value="F:metal ion binding"/>
    <property type="evidence" value="ECO:0007669"/>
    <property type="project" value="UniProtKB-KW"/>
</dbReference>
<dbReference type="RefSeq" id="WP_132538421.1">
    <property type="nucleotide sequence ID" value="NZ_SLWY01000002.1"/>
</dbReference>
<comment type="catalytic activity">
    <reaction evidence="14 18">
        <text>DNA(n) + a 2'-deoxyribonucleoside 5'-triphosphate = DNA(n+1) + diphosphate</text>
        <dbReference type="Rhea" id="RHEA:22508"/>
        <dbReference type="Rhea" id="RHEA-COMP:17339"/>
        <dbReference type="Rhea" id="RHEA-COMP:17340"/>
        <dbReference type="ChEBI" id="CHEBI:33019"/>
        <dbReference type="ChEBI" id="CHEBI:61560"/>
        <dbReference type="ChEBI" id="CHEBI:173112"/>
        <dbReference type="EC" id="2.7.7.7"/>
    </reaction>
</comment>
<keyword evidence="8 17" id="KW-0479">Metal-binding</keyword>
<keyword evidence="11 17" id="KW-0460">Magnesium</keyword>
<evidence type="ECO:0000256" key="11">
    <source>
        <dbReference type="ARBA" id="ARBA00022842"/>
    </source>
</evidence>
<feature type="domain" description="Exonuclease" evidence="19">
    <location>
        <begin position="2"/>
        <end position="175"/>
    </location>
</feature>
<evidence type="ECO:0000256" key="7">
    <source>
        <dbReference type="ARBA" id="ARBA00022722"/>
    </source>
</evidence>
<evidence type="ECO:0000256" key="6">
    <source>
        <dbReference type="ARBA" id="ARBA00022705"/>
    </source>
</evidence>
<evidence type="ECO:0000256" key="14">
    <source>
        <dbReference type="ARBA" id="ARBA00049244"/>
    </source>
</evidence>
<evidence type="ECO:0000313" key="21">
    <source>
        <dbReference type="Proteomes" id="UP000295765"/>
    </source>
</evidence>
<dbReference type="EMBL" id="SLWY01000002">
    <property type="protein sequence ID" value="TCO83464.1"/>
    <property type="molecule type" value="Genomic_DNA"/>
</dbReference>
<keyword evidence="21" id="KW-1185">Reference proteome</keyword>
<dbReference type="SUPFAM" id="SSF53098">
    <property type="entry name" value="Ribonuclease H-like"/>
    <property type="match status" value="1"/>
</dbReference>
<dbReference type="PANTHER" id="PTHR30231:SF41">
    <property type="entry name" value="DNA POLYMERASE III SUBUNIT EPSILON"/>
    <property type="match status" value="1"/>
</dbReference>
<proteinExistence type="predicted"/>
<dbReference type="FunFam" id="3.30.420.10:FF:000012">
    <property type="entry name" value="DNA polymerase III subunit epsilon"/>
    <property type="match status" value="1"/>
</dbReference>
<dbReference type="Pfam" id="PF00929">
    <property type="entry name" value="RNase_T"/>
    <property type="match status" value="1"/>
</dbReference>
<evidence type="ECO:0000313" key="20">
    <source>
        <dbReference type="EMBL" id="TCO83464.1"/>
    </source>
</evidence>
<keyword evidence="9 18" id="KW-0378">Hydrolase</keyword>
<evidence type="ECO:0000256" key="1">
    <source>
        <dbReference type="ARBA" id="ARBA00001936"/>
    </source>
</evidence>
<keyword evidence="10 18" id="KW-0269">Exonuclease</keyword>
<dbReference type="InterPro" id="IPR036397">
    <property type="entry name" value="RNaseH_sf"/>
</dbReference>
<feature type="binding site" evidence="16">
    <location>
        <position position="158"/>
    </location>
    <ligand>
        <name>substrate</name>
    </ligand>
</feature>
<evidence type="ECO:0000256" key="5">
    <source>
        <dbReference type="ARBA" id="ARBA00022695"/>
    </source>
</evidence>
<evidence type="ECO:0000256" key="2">
    <source>
        <dbReference type="ARBA" id="ARBA00012417"/>
    </source>
</evidence>